<proteinExistence type="predicted"/>
<dbReference type="PANTHER" id="PTHR46100:SF4">
    <property type="entry name" value="USPA DOMAIN-CONTAINING PROTEIN"/>
    <property type="match status" value="1"/>
</dbReference>
<feature type="domain" description="UspA" evidence="2">
    <location>
        <begin position="11"/>
        <end position="58"/>
    </location>
</feature>
<evidence type="ECO:0000313" key="3">
    <source>
        <dbReference type="EMBL" id="KAF8727112.1"/>
    </source>
</evidence>
<feature type="transmembrane region" description="Helical" evidence="1">
    <location>
        <begin position="103"/>
        <end position="122"/>
    </location>
</feature>
<dbReference type="Gene3D" id="3.40.50.620">
    <property type="entry name" value="HUPs"/>
    <property type="match status" value="1"/>
</dbReference>
<dbReference type="Proteomes" id="UP000636709">
    <property type="component" value="Unassembled WGS sequence"/>
</dbReference>
<keyword evidence="1" id="KW-0812">Transmembrane</keyword>
<accession>A0A835F3M8</accession>
<evidence type="ECO:0000259" key="2">
    <source>
        <dbReference type="Pfam" id="PF00582"/>
    </source>
</evidence>
<dbReference type="InterPro" id="IPR006016">
    <property type="entry name" value="UspA"/>
</dbReference>
<organism evidence="3 4">
    <name type="scientific">Digitaria exilis</name>
    <dbReference type="NCBI Taxonomy" id="1010633"/>
    <lineage>
        <taxon>Eukaryota</taxon>
        <taxon>Viridiplantae</taxon>
        <taxon>Streptophyta</taxon>
        <taxon>Embryophyta</taxon>
        <taxon>Tracheophyta</taxon>
        <taxon>Spermatophyta</taxon>
        <taxon>Magnoliopsida</taxon>
        <taxon>Liliopsida</taxon>
        <taxon>Poales</taxon>
        <taxon>Poaceae</taxon>
        <taxon>PACMAD clade</taxon>
        <taxon>Panicoideae</taxon>
        <taxon>Panicodae</taxon>
        <taxon>Paniceae</taxon>
        <taxon>Anthephorinae</taxon>
        <taxon>Digitaria</taxon>
    </lineage>
</organism>
<keyword evidence="1" id="KW-1133">Transmembrane helix</keyword>
<keyword evidence="4" id="KW-1185">Reference proteome</keyword>
<dbReference type="AlphaFoldDB" id="A0A835F3M8"/>
<dbReference type="InterPro" id="IPR014729">
    <property type="entry name" value="Rossmann-like_a/b/a_fold"/>
</dbReference>
<comment type="caution">
    <text evidence="3">The sequence shown here is derived from an EMBL/GenBank/DDBJ whole genome shotgun (WGS) entry which is preliminary data.</text>
</comment>
<evidence type="ECO:0000313" key="4">
    <source>
        <dbReference type="Proteomes" id="UP000636709"/>
    </source>
</evidence>
<dbReference type="PANTHER" id="PTHR46100">
    <property type="entry name" value="IMP2'P"/>
    <property type="match status" value="1"/>
</dbReference>
<gene>
    <name evidence="3" type="ORF">HU200_019618</name>
</gene>
<keyword evidence="1" id="KW-0472">Membrane</keyword>
<protein>
    <recommendedName>
        <fullName evidence="2">UspA domain-containing protein</fullName>
    </recommendedName>
</protein>
<dbReference type="OrthoDB" id="843225at2759"/>
<reference evidence="3" key="1">
    <citation type="submission" date="2020-07" db="EMBL/GenBank/DDBJ databases">
        <title>Genome sequence and genetic diversity analysis of an under-domesticated orphan crop, white fonio (Digitaria exilis).</title>
        <authorList>
            <person name="Bennetzen J.L."/>
            <person name="Chen S."/>
            <person name="Ma X."/>
            <person name="Wang X."/>
            <person name="Yssel A.E.J."/>
            <person name="Chaluvadi S.R."/>
            <person name="Johnson M."/>
            <person name="Gangashetty P."/>
            <person name="Hamidou F."/>
            <person name="Sanogo M.D."/>
            <person name="Zwaenepoel A."/>
            <person name="Wallace J."/>
            <person name="Van De Peer Y."/>
            <person name="Van Deynze A."/>
        </authorList>
    </citation>
    <scope>NUCLEOTIDE SEQUENCE</scope>
    <source>
        <tissue evidence="3">Leaves</tissue>
    </source>
</reference>
<dbReference type="EMBL" id="JACEFO010001646">
    <property type="protein sequence ID" value="KAF8727112.1"/>
    <property type="molecule type" value="Genomic_DNA"/>
</dbReference>
<sequence length="250" mass="27237">MAGAGGERWVGLATDFSEGSRAALRWAADNLLRTGDQLLLLHVIKEPNYEQSEAILWESTGSRTYASPHPLPQFPSSDRSPLACLLSCDEMDRLFSEPRADSSLILSSIPHCFGLLIVAALIPLSDFSDPLVAKKYGAKADAETLDLLNTVAKEKEVVIQILCLFSLIIILLPMFGLLRSLKSFWKTGYGGCQSPLGRSSGEAMPGYERDALELLGHRKQRPGKAQEVASSCSHTVCSDHVLLLMPVLIL</sequence>
<dbReference type="SUPFAM" id="SSF52402">
    <property type="entry name" value="Adenine nucleotide alpha hydrolases-like"/>
    <property type="match status" value="1"/>
</dbReference>
<evidence type="ECO:0000256" key="1">
    <source>
        <dbReference type="SAM" id="Phobius"/>
    </source>
</evidence>
<feature type="transmembrane region" description="Helical" evidence="1">
    <location>
        <begin position="157"/>
        <end position="178"/>
    </location>
</feature>
<name>A0A835F3M8_9POAL</name>
<dbReference type="Pfam" id="PF00582">
    <property type="entry name" value="Usp"/>
    <property type="match status" value="1"/>
</dbReference>